<dbReference type="InterPro" id="IPR008878">
    <property type="entry name" value="Transposase_IS66_Orf2"/>
</dbReference>
<proteinExistence type="predicted"/>
<keyword evidence="1" id="KW-0614">Plasmid</keyword>
<dbReference type="EMBL" id="CP047227">
    <property type="protein sequence ID" value="QHG10725.1"/>
    <property type="molecule type" value="Genomic_DNA"/>
</dbReference>
<geneLocation type="plasmid" evidence="1">
    <name>p1</name>
</geneLocation>
<protein>
    <submittedName>
        <fullName evidence="1">IS66 family insertion sequence element accessory protein TnpB</fullName>
    </submittedName>
</protein>
<reference evidence="1" key="1">
    <citation type="journal article" date="2020" name="Microbiol. Resour. Announc.">
        <title>Complete Genome Sequence of Moraxella osloensis Strain YV1, Isolated from an Australian Wastewater Treatment Plant.</title>
        <authorList>
            <person name="Batinovic S."/>
            <person name="Rice D.T.F."/>
            <person name="Seviour R.J."/>
            <person name="Petrovski S."/>
        </authorList>
    </citation>
    <scope>NUCLEOTIDE SEQUENCE</scope>
    <source>
        <strain evidence="1">YV1</strain>
    </source>
</reference>
<dbReference type="PANTHER" id="PTHR36455:SF1">
    <property type="entry name" value="BLR8292 PROTEIN"/>
    <property type="match status" value="1"/>
</dbReference>
<name>A0A2D2EA41_FAUOS</name>
<dbReference type="AlphaFoldDB" id="A0A2D2EA41"/>
<evidence type="ECO:0000313" key="1">
    <source>
        <dbReference type="EMBL" id="QHG10725.1"/>
    </source>
</evidence>
<accession>A0A2D2EA41</accession>
<gene>
    <name evidence="1" type="primary">tnpB</name>
    <name evidence="1" type="ORF">GSF12_12040</name>
</gene>
<sequence length="120" mass="13650">MIQINQIWLSTTAMDMRSGSNKLLAFILEKHHGIKPHCAYLFYNKTGTRLKVLIHDGLGVWLCSRTLDDSKFHGLSERLIRHHSQSNQNTGFAINQQQFNALISGLAWHNLGKEILTPVI</sequence>
<dbReference type="NCBIfam" id="NF033819">
    <property type="entry name" value="IS66_TnpB"/>
    <property type="match status" value="1"/>
</dbReference>
<dbReference type="PANTHER" id="PTHR36455">
    <property type="match status" value="1"/>
</dbReference>
<organism evidence="1">
    <name type="scientific">Faucicola osloensis</name>
    <name type="common">Moraxella osloensis</name>
    <dbReference type="NCBI Taxonomy" id="34062"/>
    <lineage>
        <taxon>Bacteria</taxon>
        <taxon>Pseudomonadati</taxon>
        <taxon>Pseudomonadota</taxon>
        <taxon>Gammaproteobacteria</taxon>
        <taxon>Moraxellales</taxon>
        <taxon>Moraxellaceae</taxon>
        <taxon>Faucicola</taxon>
    </lineage>
</organism>
<dbReference type="Pfam" id="PF05717">
    <property type="entry name" value="TnpB_IS66"/>
    <property type="match status" value="1"/>
</dbReference>